<dbReference type="Pfam" id="PF00145">
    <property type="entry name" value="DNA_methylase"/>
    <property type="match status" value="1"/>
</dbReference>
<dbReference type="Proteomes" id="UP000277766">
    <property type="component" value="Unassembled WGS sequence"/>
</dbReference>
<organism evidence="9 10">
    <name type="scientific">Deinococcus radiophilus</name>
    <dbReference type="NCBI Taxonomy" id="32062"/>
    <lineage>
        <taxon>Bacteria</taxon>
        <taxon>Thermotogati</taxon>
        <taxon>Deinococcota</taxon>
        <taxon>Deinococci</taxon>
        <taxon>Deinococcales</taxon>
        <taxon>Deinococcaceae</taxon>
        <taxon>Deinococcus</taxon>
    </lineage>
</organism>
<reference evidence="9 10" key="1">
    <citation type="submission" date="2018-12" db="EMBL/GenBank/DDBJ databases">
        <title>Deinococcus radiophilus ATCC 27603 genome sequencing and assembly.</title>
        <authorList>
            <person name="Maclea K.S."/>
            <person name="Maynard C.R."/>
        </authorList>
    </citation>
    <scope>NUCLEOTIDE SEQUENCE [LARGE SCALE GENOMIC DNA]</scope>
    <source>
        <strain evidence="9 10">ATCC 27603</strain>
    </source>
</reference>
<dbReference type="PROSITE" id="PS51679">
    <property type="entry name" value="SAM_MT_C5"/>
    <property type="match status" value="1"/>
</dbReference>
<dbReference type="GO" id="GO:0032259">
    <property type="term" value="P:methylation"/>
    <property type="evidence" value="ECO:0007669"/>
    <property type="project" value="UniProtKB-KW"/>
</dbReference>
<comment type="similarity">
    <text evidence="5 6">Belongs to the class I-like SAM-binding methyltransferase superfamily. C5-methyltransferase family.</text>
</comment>
<evidence type="ECO:0000256" key="2">
    <source>
        <dbReference type="ARBA" id="ARBA00022679"/>
    </source>
</evidence>
<dbReference type="OrthoDB" id="9813719at2"/>
<comment type="catalytic activity">
    <reaction evidence="7">
        <text>a 2'-deoxycytidine in DNA + S-adenosyl-L-methionine = a 5-methyl-2'-deoxycytidine in DNA + S-adenosyl-L-homocysteine + H(+)</text>
        <dbReference type="Rhea" id="RHEA:13681"/>
        <dbReference type="Rhea" id="RHEA-COMP:11369"/>
        <dbReference type="Rhea" id="RHEA-COMP:11370"/>
        <dbReference type="ChEBI" id="CHEBI:15378"/>
        <dbReference type="ChEBI" id="CHEBI:57856"/>
        <dbReference type="ChEBI" id="CHEBI:59789"/>
        <dbReference type="ChEBI" id="CHEBI:85452"/>
        <dbReference type="ChEBI" id="CHEBI:85454"/>
        <dbReference type="EC" id="2.1.1.37"/>
    </reaction>
</comment>
<dbReference type="InterPro" id="IPR001525">
    <property type="entry name" value="C5_MeTfrase"/>
</dbReference>
<dbReference type="PANTHER" id="PTHR10629">
    <property type="entry name" value="CYTOSINE-SPECIFIC METHYLTRANSFERASE"/>
    <property type="match status" value="1"/>
</dbReference>
<dbReference type="InterPro" id="IPR050390">
    <property type="entry name" value="C5-Methyltransferase"/>
</dbReference>
<dbReference type="GO" id="GO:0003677">
    <property type="term" value="F:DNA binding"/>
    <property type="evidence" value="ECO:0007669"/>
    <property type="project" value="TreeGrafter"/>
</dbReference>
<gene>
    <name evidence="9" type="primary">dcm</name>
    <name evidence="9" type="ORF">EJ104_13035</name>
</gene>
<dbReference type="PANTHER" id="PTHR10629:SF52">
    <property type="entry name" value="DNA (CYTOSINE-5)-METHYLTRANSFERASE 1"/>
    <property type="match status" value="1"/>
</dbReference>
<keyword evidence="2 5" id="KW-0808">Transferase</keyword>
<comment type="caution">
    <text evidence="9">The sequence shown here is derived from an EMBL/GenBank/DDBJ whole genome shotgun (WGS) entry which is preliminary data.</text>
</comment>
<dbReference type="EC" id="2.1.1.37" evidence="7"/>
<evidence type="ECO:0000256" key="5">
    <source>
        <dbReference type="PROSITE-ProRule" id="PRU01016"/>
    </source>
</evidence>
<evidence type="ECO:0000313" key="10">
    <source>
        <dbReference type="Proteomes" id="UP000277766"/>
    </source>
</evidence>
<dbReference type="GO" id="GO:0003886">
    <property type="term" value="F:DNA (cytosine-5-)-methyltransferase activity"/>
    <property type="evidence" value="ECO:0007669"/>
    <property type="project" value="UniProtKB-EC"/>
</dbReference>
<protein>
    <recommendedName>
        <fullName evidence="7">Cytosine-specific methyltransferase</fullName>
        <ecNumber evidence="7">2.1.1.37</ecNumber>
    </recommendedName>
</protein>
<evidence type="ECO:0000256" key="7">
    <source>
        <dbReference type="RuleBase" id="RU000417"/>
    </source>
</evidence>
<feature type="region of interest" description="Disordered" evidence="8">
    <location>
        <begin position="408"/>
        <end position="430"/>
    </location>
</feature>
<dbReference type="EMBL" id="RXPE01000049">
    <property type="protein sequence ID" value="RTR21390.1"/>
    <property type="molecule type" value="Genomic_DNA"/>
</dbReference>
<dbReference type="Gene3D" id="3.90.120.10">
    <property type="entry name" value="DNA Methylase, subunit A, domain 2"/>
    <property type="match status" value="1"/>
</dbReference>
<feature type="active site" evidence="5">
    <location>
        <position position="85"/>
    </location>
</feature>
<dbReference type="PROSITE" id="PS00094">
    <property type="entry name" value="C5_MTASE_1"/>
    <property type="match status" value="1"/>
</dbReference>
<dbReference type="NCBIfam" id="TIGR00675">
    <property type="entry name" value="dcm"/>
    <property type="match status" value="1"/>
</dbReference>
<accession>A0A3S0JJA2</accession>
<dbReference type="InterPro" id="IPR018117">
    <property type="entry name" value="C5_DNA_meth_AS"/>
</dbReference>
<dbReference type="SUPFAM" id="SSF53335">
    <property type="entry name" value="S-adenosyl-L-methionine-dependent methyltransferases"/>
    <property type="match status" value="1"/>
</dbReference>
<keyword evidence="4" id="KW-0680">Restriction system</keyword>
<dbReference type="AlphaFoldDB" id="A0A3S0JJA2"/>
<evidence type="ECO:0000256" key="1">
    <source>
        <dbReference type="ARBA" id="ARBA00022603"/>
    </source>
</evidence>
<keyword evidence="3 5" id="KW-0949">S-adenosyl-L-methionine</keyword>
<evidence type="ECO:0000313" key="9">
    <source>
        <dbReference type="EMBL" id="RTR21390.1"/>
    </source>
</evidence>
<evidence type="ECO:0000256" key="8">
    <source>
        <dbReference type="SAM" id="MobiDB-lite"/>
    </source>
</evidence>
<name>A0A3S0JJA2_9DEIO</name>
<dbReference type="Gene3D" id="3.40.50.150">
    <property type="entry name" value="Vaccinia Virus protein VP39"/>
    <property type="match status" value="1"/>
</dbReference>
<sequence>MTTESRRSLVSLFSGAMGLDIGLEQAGFRSLVAVEKDALARQTIQANRPEIVLFEDVTEVTGQEIRERSSLGEAELDLLAGGPPCQSFSVFGNRDGVVDKRGQLVYDYVRLVSELRPKVFVMENVRGLLSIPVIPKKKLEGLPTEEKRHLTEPGSLLRMLLKDFEALGYRVDCFVVNSVNYGAPQIRERIICIGNRANLVAQFPQPLYSNRPEDNLPPFRTLGDAIGEGFEDPMPEVMNFSERKLKYLAMVPEGGNWRSLPVEVQKESMGKSWYLKGGRSAYWRKLSFSFPSPTVVTMPNHAGTSMCHPTELRAISVGEAAAIQEFPREWVFCGKTPDKFRQIGNAVPTRLGEIAGQVAQTLLAQMENQQEPAVELIPSRIEHIRPHVRTRIFWKKGRAFAGDVSYYEDNEEDETSENNQPSLFDEVVNR</sequence>
<proteinExistence type="inferred from homology"/>
<dbReference type="PRINTS" id="PR00105">
    <property type="entry name" value="C5METTRFRASE"/>
</dbReference>
<dbReference type="InterPro" id="IPR029063">
    <property type="entry name" value="SAM-dependent_MTases_sf"/>
</dbReference>
<evidence type="ECO:0000256" key="6">
    <source>
        <dbReference type="RuleBase" id="RU000416"/>
    </source>
</evidence>
<keyword evidence="1 5" id="KW-0489">Methyltransferase</keyword>
<evidence type="ECO:0000256" key="3">
    <source>
        <dbReference type="ARBA" id="ARBA00022691"/>
    </source>
</evidence>
<dbReference type="GO" id="GO:0044027">
    <property type="term" value="P:negative regulation of gene expression via chromosomal CpG island methylation"/>
    <property type="evidence" value="ECO:0007669"/>
    <property type="project" value="TreeGrafter"/>
</dbReference>
<dbReference type="GO" id="GO:0009307">
    <property type="term" value="P:DNA restriction-modification system"/>
    <property type="evidence" value="ECO:0007669"/>
    <property type="project" value="UniProtKB-KW"/>
</dbReference>
<evidence type="ECO:0000256" key="4">
    <source>
        <dbReference type="ARBA" id="ARBA00022747"/>
    </source>
</evidence>
<keyword evidence="10" id="KW-1185">Reference proteome</keyword>